<comment type="caution">
    <text evidence="1">The sequence shown here is derived from an EMBL/GenBank/DDBJ whole genome shotgun (WGS) entry which is preliminary data.</text>
</comment>
<accession>A0AAN8YJA3</accession>
<dbReference type="Proteomes" id="UP001371456">
    <property type="component" value="Unassembled WGS sequence"/>
</dbReference>
<organism evidence="1 2">
    <name type="scientific">Solanum bulbocastanum</name>
    <name type="common">Wild potato</name>
    <dbReference type="NCBI Taxonomy" id="147425"/>
    <lineage>
        <taxon>Eukaryota</taxon>
        <taxon>Viridiplantae</taxon>
        <taxon>Streptophyta</taxon>
        <taxon>Embryophyta</taxon>
        <taxon>Tracheophyta</taxon>
        <taxon>Spermatophyta</taxon>
        <taxon>Magnoliopsida</taxon>
        <taxon>eudicotyledons</taxon>
        <taxon>Gunneridae</taxon>
        <taxon>Pentapetalae</taxon>
        <taxon>asterids</taxon>
        <taxon>lamiids</taxon>
        <taxon>Solanales</taxon>
        <taxon>Solanaceae</taxon>
        <taxon>Solanoideae</taxon>
        <taxon>Solaneae</taxon>
        <taxon>Solanum</taxon>
    </lineage>
</organism>
<evidence type="ECO:0000313" key="2">
    <source>
        <dbReference type="Proteomes" id="UP001371456"/>
    </source>
</evidence>
<sequence>MPAKGFYPLISAAQAKRAEASVDDALRCKKGTLDP</sequence>
<protein>
    <submittedName>
        <fullName evidence="1">Uncharacterized protein</fullName>
    </submittedName>
</protein>
<evidence type="ECO:0000313" key="1">
    <source>
        <dbReference type="EMBL" id="KAK6791173.1"/>
    </source>
</evidence>
<gene>
    <name evidence="1" type="ORF">RDI58_010254</name>
</gene>
<dbReference type="AlphaFoldDB" id="A0AAN8YJA3"/>
<name>A0AAN8YJA3_SOLBU</name>
<reference evidence="1 2" key="1">
    <citation type="submission" date="2024-02" db="EMBL/GenBank/DDBJ databases">
        <title>de novo genome assembly of Solanum bulbocastanum strain 11H21.</title>
        <authorList>
            <person name="Hosaka A.J."/>
        </authorList>
    </citation>
    <scope>NUCLEOTIDE SEQUENCE [LARGE SCALE GENOMIC DNA]</scope>
    <source>
        <tissue evidence="1">Young leaves</tissue>
    </source>
</reference>
<proteinExistence type="predicted"/>
<dbReference type="EMBL" id="JBANQN010000004">
    <property type="protein sequence ID" value="KAK6791173.1"/>
    <property type="molecule type" value="Genomic_DNA"/>
</dbReference>
<keyword evidence="2" id="KW-1185">Reference proteome</keyword>